<dbReference type="InParanoid" id="A0A667WT48"/>
<keyword evidence="1" id="KW-0472">Membrane</keyword>
<evidence type="ECO:0000313" key="3">
    <source>
        <dbReference type="Proteomes" id="UP000472263"/>
    </source>
</evidence>
<proteinExistence type="predicted"/>
<keyword evidence="1" id="KW-0812">Transmembrane</keyword>
<feature type="transmembrane region" description="Helical" evidence="1">
    <location>
        <begin position="48"/>
        <end position="67"/>
    </location>
</feature>
<accession>A0A667WT48</accession>
<evidence type="ECO:0000313" key="2">
    <source>
        <dbReference type="Ensembl" id="ENSMMDP00005004813.1"/>
    </source>
</evidence>
<reference evidence="2" key="3">
    <citation type="submission" date="2025-09" db="UniProtKB">
        <authorList>
            <consortium name="Ensembl"/>
        </authorList>
    </citation>
    <scope>IDENTIFICATION</scope>
</reference>
<feature type="transmembrane region" description="Helical" evidence="1">
    <location>
        <begin position="15"/>
        <end position="36"/>
    </location>
</feature>
<name>A0A667WT48_9TELE</name>
<dbReference type="AlphaFoldDB" id="A0A667WT48"/>
<keyword evidence="3" id="KW-1185">Reference proteome</keyword>
<dbReference type="Ensembl" id="ENSMMDT00005004950.1">
    <property type="protein sequence ID" value="ENSMMDP00005004813.1"/>
    <property type="gene ID" value="ENSMMDG00005002654.1"/>
</dbReference>
<evidence type="ECO:0000256" key="1">
    <source>
        <dbReference type="SAM" id="Phobius"/>
    </source>
</evidence>
<dbReference type="Proteomes" id="UP000472263">
    <property type="component" value="Chromosome 2"/>
</dbReference>
<sequence>MCMCVCLFECMPVHMYSAVLDVICVGAVISMCEYIYMHYKHISHKEKCFFSSRCPFFLSFFFTFLHLSTDSIPDILT</sequence>
<reference evidence="2" key="2">
    <citation type="submission" date="2025-08" db="UniProtKB">
        <authorList>
            <consortium name="Ensembl"/>
        </authorList>
    </citation>
    <scope>IDENTIFICATION</scope>
</reference>
<protein>
    <submittedName>
        <fullName evidence="2">Uncharacterized protein</fullName>
    </submittedName>
</protein>
<organism evidence="2 3">
    <name type="scientific">Myripristis murdjan</name>
    <name type="common">pinecone soldierfish</name>
    <dbReference type="NCBI Taxonomy" id="586833"/>
    <lineage>
        <taxon>Eukaryota</taxon>
        <taxon>Metazoa</taxon>
        <taxon>Chordata</taxon>
        <taxon>Craniata</taxon>
        <taxon>Vertebrata</taxon>
        <taxon>Euteleostomi</taxon>
        <taxon>Actinopterygii</taxon>
        <taxon>Neopterygii</taxon>
        <taxon>Teleostei</taxon>
        <taxon>Neoteleostei</taxon>
        <taxon>Acanthomorphata</taxon>
        <taxon>Holocentriformes</taxon>
        <taxon>Holocentridae</taxon>
        <taxon>Myripristis</taxon>
    </lineage>
</organism>
<reference evidence="2" key="1">
    <citation type="submission" date="2019-06" db="EMBL/GenBank/DDBJ databases">
        <authorList>
            <consortium name="Wellcome Sanger Institute Data Sharing"/>
        </authorList>
    </citation>
    <scope>NUCLEOTIDE SEQUENCE [LARGE SCALE GENOMIC DNA]</scope>
</reference>
<keyword evidence="1" id="KW-1133">Transmembrane helix</keyword>